<evidence type="ECO:0000313" key="1">
    <source>
        <dbReference type="EMBL" id="CAG9564918.1"/>
    </source>
</evidence>
<dbReference type="AlphaFoldDB" id="A0A8J2QMU2"/>
<organism evidence="1 2">
    <name type="scientific">Danaus chrysippus</name>
    <name type="common">African queen</name>
    <dbReference type="NCBI Taxonomy" id="151541"/>
    <lineage>
        <taxon>Eukaryota</taxon>
        <taxon>Metazoa</taxon>
        <taxon>Ecdysozoa</taxon>
        <taxon>Arthropoda</taxon>
        <taxon>Hexapoda</taxon>
        <taxon>Insecta</taxon>
        <taxon>Pterygota</taxon>
        <taxon>Neoptera</taxon>
        <taxon>Endopterygota</taxon>
        <taxon>Lepidoptera</taxon>
        <taxon>Glossata</taxon>
        <taxon>Ditrysia</taxon>
        <taxon>Papilionoidea</taxon>
        <taxon>Nymphalidae</taxon>
        <taxon>Danainae</taxon>
        <taxon>Danaini</taxon>
        <taxon>Danaina</taxon>
        <taxon>Danaus</taxon>
        <taxon>Anosia</taxon>
    </lineage>
</organism>
<dbReference type="EMBL" id="CAKASE010000052">
    <property type="protein sequence ID" value="CAG9564918.1"/>
    <property type="molecule type" value="Genomic_DNA"/>
</dbReference>
<name>A0A8J2QMU2_9NEOP</name>
<sequence length="222" mass="24402">MSVGRDIVLAAVRVVDRDIARVAVLRPQLITAVQRVVHAVEFEVKTVPELVIRRVMIVYATRNERNVDLCAENNSKNTGGSDIVVVVVDGIPMDAIIDSGALNVSLISSDVLRYLASQPKSTNCVLKGISEKEIVVKAYVNVTLELSQISIEANLLIVPSSCMNAPINAGTDILNRDGIMYIRTKDDQYLTRSTDSLIQINTLRRLEINTPLEGVMNRCLKS</sequence>
<reference evidence="1" key="1">
    <citation type="submission" date="2021-09" db="EMBL/GenBank/DDBJ databases">
        <authorList>
            <person name="Martin H S."/>
        </authorList>
    </citation>
    <scope>NUCLEOTIDE SEQUENCE</scope>
</reference>
<gene>
    <name evidence="1" type="ORF">DCHRY22_LOCUS5841</name>
</gene>
<dbReference type="Gene3D" id="2.40.70.10">
    <property type="entry name" value="Acid Proteases"/>
    <property type="match status" value="1"/>
</dbReference>
<protein>
    <submittedName>
        <fullName evidence="1">(African queen) hypothetical protein</fullName>
    </submittedName>
</protein>
<dbReference type="InterPro" id="IPR021109">
    <property type="entry name" value="Peptidase_aspartic_dom_sf"/>
</dbReference>
<accession>A0A8J2QMU2</accession>
<evidence type="ECO:0000313" key="2">
    <source>
        <dbReference type="Proteomes" id="UP000789524"/>
    </source>
</evidence>
<comment type="caution">
    <text evidence="1">The sequence shown here is derived from an EMBL/GenBank/DDBJ whole genome shotgun (WGS) entry which is preliminary data.</text>
</comment>
<dbReference type="Proteomes" id="UP000789524">
    <property type="component" value="Unassembled WGS sequence"/>
</dbReference>
<proteinExistence type="predicted"/>
<keyword evidence="2" id="KW-1185">Reference proteome</keyword>
<dbReference type="OrthoDB" id="420169at2759"/>
<dbReference type="SUPFAM" id="SSF50630">
    <property type="entry name" value="Acid proteases"/>
    <property type="match status" value="1"/>
</dbReference>